<keyword evidence="3" id="KW-1185">Reference proteome</keyword>
<protein>
    <submittedName>
        <fullName evidence="2">Uncharacterized protein</fullName>
    </submittedName>
</protein>
<dbReference type="EMBL" id="AEUW02000001">
    <property type="protein sequence ID" value="EHJ52280.1"/>
    <property type="molecule type" value="Genomic_DNA"/>
</dbReference>
<accession>G5JUP5</accession>
<keyword evidence="1" id="KW-0472">Membrane</keyword>
<dbReference type="AlphaFoldDB" id="G5JUP5"/>
<organism evidence="2 3">
    <name type="scientific">Streptococcus macacae NCTC 11558</name>
    <dbReference type="NCBI Taxonomy" id="764298"/>
    <lineage>
        <taxon>Bacteria</taxon>
        <taxon>Bacillati</taxon>
        <taxon>Bacillota</taxon>
        <taxon>Bacilli</taxon>
        <taxon>Lactobacillales</taxon>
        <taxon>Streptococcaceae</taxon>
        <taxon>Streptococcus</taxon>
    </lineage>
</organism>
<evidence type="ECO:0000313" key="3">
    <source>
        <dbReference type="Proteomes" id="UP000003573"/>
    </source>
</evidence>
<gene>
    <name evidence="2" type="ORF">STRMA_1035</name>
</gene>
<keyword evidence="1" id="KW-1133">Transmembrane helix</keyword>
<reference evidence="2 3" key="1">
    <citation type="journal article" date="2014" name="Int. J. Syst. Evol. Microbiol.">
        <title>Phylogenomics and the dynamic genome evolution of the genus Streptococcus.</title>
        <authorList>
            <consortium name="The Broad Institute Genome Sequencing Platform"/>
            <person name="Richards V.P."/>
            <person name="Palmer S.R."/>
            <person name="Pavinski Bitar P.D."/>
            <person name="Qin X."/>
            <person name="Weinstock G.M."/>
            <person name="Highlander S.K."/>
            <person name="Town C.D."/>
            <person name="Burne R.A."/>
            <person name="Stanhope M.J."/>
        </authorList>
    </citation>
    <scope>NUCLEOTIDE SEQUENCE [LARGE SCALE GENOMIC DNA]</scope>
    <source>
        <strain evidence="2 3">NCTC 11558</strain>
    </source>
</reference>
<feature type="transmembrane region" description="Helical" evidence="1">
    <location>
        <begin position="20"/>
        <end position="39"/>
    </location>
</feature>
<evidence type="ECO:0000256" key="1">
    <source>
        <dbReference type="SAM" id="Phobius"/>
    </source>
</evidence>
<proteinExistence type="predicted"/>
<evidence type="ECO:0000313" key="2">
    <source>
        <dbReference type="EMBL" id="EHJ52280.1"/>
    </source>
</evidence>
<sequence length="47" mass="5299">MIATDSRGKVKLIKDIQADFSAVDVFLGWHGFIFFIVALQELDKLSD</sequence>
<comment type="caution">
    <text evidence="2">The sequence shown here is derived from an EMBL/GenBank/DDBJ whole genome shotgun (WGS) entry which is preliminary data.</text>
</comment>
<name>G5JUP5_9STRE</name>
<keyword evidence="1" id="KW-0812">Transmembrane</keyword>
<dbReference type="Proteomes" id="UP000003573">
    <property type="component" value="Unassembled WGS sequence"/>
</dbReference>